<sequence length="84" mass="9599">MGAKIMHTQRKRKTRQRIQRYTTVEASTINTKKRKGKSIQPSSSISIGYFRLHPSRMAYTSHASFKAVLLLLHYFPGVGYARGT</sequence>
<protein>
    <submittedName>
        <fullName evidence="1">Uncharacterized protein</fullName>
    </submittedName>
</protein>
<reference evidence="1" key="1">
    <citation type="submission" date="2014-09" db="EMBL/GenBank/DDBJ databases">
        <authorList>
            <person name="Magalhaes I.L.F."/>
            <person name="Oliveira U."/>
            <person name="Santos F.R."/>
            <person name="Vidigal T.H.D.A."/>
            <person name="Brescovit A.D."/>
            <person name="Santos A.J."/>
        </authorList>
    </citation>
    <scope>NUCLEOTIDE SEQUENCE</scope>
    <source>
        <tissue evidence="1">Shoot tissue taken approximately 20 cm above the soil surface</tissue>
    </source>
</reference>
<dbReference type="AlphaFoldDB" id="A0A0A9FJX1"/>
<name>A0A0A9FJX1_ARUDO</name>
<proteinExistence type="predicted"/>
<accession>A0A0A9FJX1</accession>
<dbReference type="EMBL" id="GBRH01184566">
    <property type="protein sequence ID" value="JAE13330.1"/>
    <property type="molecule type" value="Transcribed_RNA"/>
</dbReference>
<evidence type="ECO:0000313" key="1">
    <source>
        <dbReference type="EMBL" id="JAE13330.1"/>
    </source>
</evidence>
<reference evidence="1" key="2">
    <citation type="journal article" date="2015" name="Data Brief">
        <title>Shoot transcriptome of the giant reed, Arundo donax.</title>
        <authorList>
            <person name="Barrero R.A."/>
            <person name="Guerrero F.D."/>
            <person name="Moolhuijzen P."/>
            <person name="Goolsby J.A."/>
            <person name="Tidwell J."/>
            <person name="Bellgard S.E."/>
            <person name="Bellgard M.I."/>
        </authorList>
    </citation>
    <scope>NUCLEOTIDE SEQUENCE</scope>
    <source>
        <tissue evidence="1">Shoot tissue taken approximately 20 cm above the soil surface</tissue>
    </source>
</reference>
<organism evidence="1">
    <name type="scientific">Arundo donax</name>
    <name type="common">Giant reed</name>
    <name type="synonym">Donax arundinaceus</name>
    <dbReference type="NCBI Taxonomy" id="35708"/>
    <lineage>
        <taxon>Eukaryota</taxon>
        <taxon>Viridiplantae</taxon>
        <taxon>Streptophyta</taxon>
        <taxon>Embryophyta</taxon>
        <taxon>Tracheophyta</taxon>
        <taxon>Spermatophyta</taxon>
        <taxon>Magnoliopsida</taxon>
        <taxon>Liliopsida</taxon>
        <taxon>Poales</taxon>
        <taxon>Poaceae</taxon>
        <taxon>PACMAD clade</taxon>
        <taxon>Arundinoideae</taxon>
        <taxon>Arundineae</taxon>
        <taxon>Arundo</taxon>
    </lineage>
</organism>